<gene>
    <name evidence="1" type="ORF">KPL71_023164</name>
</gene>
<keyword evidence="2" id="KW-1185">Reference proteome</keyword>
<dbReference type="EMBL" id="CM039177">
    <property type="protein sequence ID" value="KAH9696454.1"/>
    <property type="molecule type" value="Genomic_DNA"/>
</dbReference>
<proteinExistence type="predicted"/>
<protein>
    <submittedName>
        <fullName evidence="1">Kinesin-like protein KIN-7D</fullName>
    </submittedName>
</protein>
<accession>A0ACB8IH13</accession>
<dbReference type="Proteomes" id="UP000829398">
    <property type="component" value="Chromosome 8"/>
</dbReference>
<sequence length="1079" mass="119753">MASSSRARSSSPFSYRKPVTPYSSTSSTSSSFMNNRLMPRSCSTSASSYFNSGNGLGSRSMTPSRSCSDSMYNSPRGYSARAAPPVIFPSEELMAEPLDAPQRSGDSISVTIRFRPLSEREFQRGDEIAWYADGDKIVRNEYNPATAYAFDRVFGPHANSQDVYDVAARPVVKAAMEGVNGTVFAYGVTSSGKTHTMHGDQNSPGIIPLAIKDVFSIIQDTPGREFLLRVSYLEIYNEVSGSLQLSFPIYDMPLAIGQNLRVREDAQGTYVEGIKEEVVLSPGHALSFIAAGEEHRHVGSNNFNLLSSRSHTIFTLMIESSDHGDEYDGVIFSQLNLIDLAGSESSKTETTGLRRKEGSYINKSLLTLGTVIGKLSEGKASHVPYRDSKLTRLLQSSLSGHGHVSLICTVTPASSSMEETHNTLKFASRAKRVEIYASRNKLEEGQVKMQSRLEEEEEAKAALMSRIQRLTKLILVSTKNTIPGLSDVPNHQRSHSVGEDDLDLLRDGENQKDSTPSASGLASDLPSDFKHRRSSSKWNEEFSPTSSTVTESTQAGELISGSKHPVGGMTSDQMDLLVEQVKMLAGEIAFSSSNLKRLVDQSVNDPDGSKVQIQNLEREIQEKRRQMRILEQRIIENGEASMANASMVDKQQTVTRLMSQCNEKAFELEIKSADNRILQEQLQNKCSENKKLQEKVNLLEQQLACQNGDKSPGSSGQGTSDEYVDELRKKVQSQEMENEKLKLEHVQLSEENSGLHVQNQKLAEEASYAKELASAAAVELKNLAGEVTKLSLQNAKLEKELLAARESMHSRGAAMQTVNGVNRKYSDGMKAGRKGRLSGRSTEISGVVSDDFDSWNLDPDDLKLELQARKQREAALEAALAEKEFLEDEYRKKVEESKRREEALENDLANMWVLVAKLKKEVGSVPELNTVERHSNGEDRVCDPKANETDCNTVLKDRHFLEVSKPADENSVERQVLDVPKPADETPKEEPLVARLKARMQEMKEKEQKYQGNGDPNSHMCKCVNLVHLLVQSVQFVVQRFQIGFLHSLDTAIHALEMKGLLSFASLAFSVQQRVQFFY</sequence>
<name>A0ACB8IH13_CITSI</name>
<evidence type="ECO:0000313" key="1">
    <source>
        <dbReference type="EMBL" id="KAH9696454.1"/>
    </source>
</evidence>
<reference evidence="2" key="1">
    <citation type="journal article" date="2023" name="Hortic. Res.">
        <title>A chromosome-level phased genome enabling allele-level studies in sweet orange: a case study on citrus Huanglongbing tolerance.</title>
        <authorList>
            <person name="Wu B."/>
            <person name="Yu Q."/>
            <person name="Deng Z."/>
            <person name="Duan Y."/>
            <person name="Luo F."/>
            <person name="Gmitter F. Jr."/>
        </authorList>
    </citation>
    <scope>NUCLEOTIDE SEQUENCE [LARGE SCALE GENOMIC DNA]</scope>
    <source>
        <strain evidence="2">cv. Valencia</strain>
    </source>
</reference>
<evidence type="ECO:0000313" key="2">
    <source>
        <dbReference type="Proteomes" id="UP000829398"/>
    </source>
</evidence>
<organism evidence="1 2">
    <name type="scientific">Citrus sinensis</name>
    <name type="common">Sweet orange</name>
    <name type="synonym">Citrus aurantium var. sinensis</name>
    <dbReference type="NCBI Taxonomy" id="2711"/>
    <lineage>
        <taxon>Eukaryota</taxon>
        <taxon>Viridiplantae</taxon>
        <taxon>Streptophyta</taxon>
        <taxon>Embryophyta</taxon>
        <taxon>Tracheophyta</taxon>
        <taxon>Spermatophyta</taxon>
        <taxon>Magnoliopsida</taxon>
        <taxon>eudicotyledons</taxon>
        <taxon>Gunneridae</taxon>
        <taxon>Pentapetalae</taxon>
        <taxon>rosids</taxon>
        <taxon>malvids</taxon>
        <taxon>Sapindales</taxon>
        <taxon>Rutaceae</taxon>
        <taxon>Aurantioideae</taxon>
        <taxon>Citrus</taxon>
    </lineage>
</organism>
<comment type="caution">
    <text evidence="1">The sequence shown here is derived from an EMBL/GenBank/DDBJ whole genome shotgun (WGS) entry which is preliminary data.</text>
</comment>